<evidence type="ECO:0000313" key="2">
    <source>
        <dbReference type="EMBL" id="GJU02939.1"/>
    </source>
</evidence>
<reference evidence="2" key="1">
    <citation type="journal article" date="2022" name="Int. J. Mol. Sci.">
        <title>Draft Genome of Tanacetum Coccineum: Genomic Comparison of Closely Related Tanacetum-Family Plants.</title>
        <authorList>
            <person name="Yamashiro T."/>
            <person name="Shiraishi A."/>
            <person name="Nakayama K."/>
            <person name="Satake H."/>
        </authorList>
    </citation>
    <scope>NUCLEOTIDE SEQUENCE</scope>
</reference>
<organism evidence="2 3">
    <name type="scientific">Tanacetum coccineum</name>
    <dbReference type="NCBI Taxonomy" id="301880"/>
    <lineage>
        <taxon>Eukaryota</taxon>
        <taxon>Viridiplantae</taxon>
        <taxon>Streptophyta</taxon>
        <taxon>Embryophyta</taxon>
        <taxon>Tracheophyta</taxon>
        <taxon>Spermatophyta</taxon>
        <taxon>Magnoliopsida</taxon>
        <taxon>eudicotyledons</taxon>
        <taxon>Gunneridae</taxon>
        <taxon>Pentapetalae</taxon>
        <taxon>asterids</taxon>
        <taxon>campanulids</taxon>
        <taxon>Asterales</taxon>
        <taxon>Asteraceae</taxon>
        <taxon>Asteroideae</taxon>
        <taxon>Anthemideae</taxon>
        <taxon>Anthemidinae</taxon>
        <taxon>Tanacetum</taxon>
    </lineage>
</organism>
<sequence>MCRVWRYFSIGFALLVDVMLSAFTSGTRMDTNDLCHIFSMGNPMTDFSGANSILVRNSDDANRRELGVLVGCHDPFEEESHHIDVADVTDMLTECNF</sequence>
<dbReference type="EMBL" id="BQNB010021106">
    <property type="protein sequence ID" value="GJU02939.1"/>
    <property type="molecule type" value="Genomic_DNA"/>
</dbReference>
<protein>
    <submittedName>
        <fullName evidence="2">Uncharacterized protein</fullName>
    </submittedName>
</protein>
<gene>
    <name evidence="2" type="ORF">Tco_1113277</name>
</gene>
<feature type="chain" id="PRO_5045792987" evidence="1">
    <location>
        <begin position="27"/>
        <end position="97"/>
    </location>
</feature>
<dbReference type="Proteomes" id="UP001151760">
    <property type="component" value="Unassembled WGS sequence"/>
</dbReference>
<proteinExistence type="predicted"/>
<evidence type="ECO:0000256" key="1">
    <source>
        <dbReference type="SAM" id="SignalP"/>
    </source>
</evidence>
<name>A0ABQ5IVH0_9ASTR</name>
<keyword evidence="1" id="KW-0732">Signal</keyword>
<comment type="caution">
    <text evidence="2">The sequence shown here is derived from an EMBL/GenBank/DDBJ whole genome shotgun (WGS) entry which is preliminary data.</text>
</comment>
<reference evidence="2" key="2">
    <citation type="submission" date="2022-01" db="EMBL/GenBank/DDBJ databases">
        <authorList>
            <person name="Yamashiro T."/>
            <person name="Shiraishi A."/>
            <person name="Satake H."/>
            <person name="Nakayama K."/>
        </authorList>
    </citation>
    <scope>NUCLEOTIDE SEQUENCE</scope>
</reference>
<feature type="signal peptide" evidence="1">
    <location>
        <begin position="1"/>
        <end position="26"/>
    </location>
</feature>
<evidence type="ECO:0000313" key="3">
    <source>
        <dbReference type="Proteomes" id="UP001151760"/>
    </source>
</evidence>
<keyword evidence="3" id="KW-1185">Reference proteome</keyword>
<accession>A0ABQ5IVH0</accession>